<gene>
    <name evidence="4" type="ORF">UFOPK1788_00587</name>
</gene>
<dbReference type="GO" id="GO:0030272">
    <property type="term" value="F:5-formyltetrahydrofolate cyclo-ligase activity"/>
    <property type="evidence" value="ECO:0007669"/>
    <property type="project" value="TreeGrafter"/>
</dbReference>
<dbReference type="InterPro" id="IPR002698">
    <property type="entry name" value="FTHF_cligase"/>
</dbReference>
<accession>A0A6J6FTN3</accession>
<dbReference type="GO" id="GO:0009396">
    <property type="term" value="P:folic acid-containing compound biosynthetic process"/>
    <property type="evidence" value="ECO:0007669"/>
    <property type="project" value="TreeGrafter"/>
</dbReference>
<dbReference type="EMBL" id="CAEZUE010000061">
    <property type="protein sequence ID" value="CAB4592091.1"/>
    <property type="molecule type" value="Genomic_DNA"/>
</dbReference>
<comment type="similarity">
    <text evidence="1">Belongs to the 5-formyltetrahydrofolate cyclo-ligase family.</text>
</comment>
<keyword evidence="3" id="KW-0067">ATP-binding</keyword>
<evidence type="ECO:0000256" key="2">
    <source>
        <dbReference type="ARBA" id="ARBA00022741"/>
    </source>
</evidence>
<organism evidence="4">
    <name type="scientific">freshwater metagenome</name>
    <dbReference type="NCBI Taxonomy" id="449393"/>
    <lineage>
        <taxon>unclassified sequences</taxon>
        <taxon>metagenomes</taxon>
        <taxon>ecological metagenomes</taxon>
    </lineage>
</organism>
<proteinExistence type="inferred from homology"/>
<dbReference type="GO" id="GO:0005524">
    <property type="term" value="F:ATP binding"/>
    <property type="evidence" value="ECO:0007669"/>
    <property type="project" value="UniProtKB-KW"/>
</dbReference>
<dbReference type="GO" id="GO:0035999">
    <property type="term" value="P:tetrahydrofolate interconversion"/>
    <property type="evidence" value="ECO:0007669"/>
    <property type="project" value="TreeGrafter"/>
</dbReference>
<dbReference type="PIRSF" id="PIRSF006806">
    <property type="entry name" value="FTHF_cligase"/>
    <property type="match status" value="1"/>
</dbReference>
<dbReference type="PANTHER" id="PTHR23407:SF1">
    <property type="entry name" value="5-FORMYLTETRAHYDROFOLATE CYCLO-LIGASE"/>
    <property type="match status" value="1"/>
</dbReference>
<dbReference type="InterPro" id="IPR024185">
    <property type="entry name" value="FTHF_cligase-like_sf"/>
</dbReference>
<dbReference type="PANTHER" id="PTHR23407">
    <property type="entry name" value="ATPASE INHIBITOR/5-FORMYLTETRAHYDROFOLATE CYCLO-LIGASE"/>
    <property type="match status" value="1"/>
</dbReference>
<dbReference type="Pfam" id="PF01812">
    <property type="entry name" value="5-FTHF_cyc-lig"/>
    <property type="match status" value="1"/>
</dbReference>
<evidence type="ECO:0000313" key="4">
    <source>
        <dbReference type="EMBL" id="CAB4592091.1"/>
    </source>
</evidence>
<dbReference type="NCBIfam" id="TIGR02727">
    <property type="entry name" value="MTHFS_bact"/>
    <property type="match status" value="1"/>
</dbReference>
<name>A0A6J6FTN3_9ZZZZ</name>
<dbReference type="AlphaFoldDB" id="A0A6J6FTN3"/>
<sequence length="193" mass="21001">MGESEPKSDLRRVIRQSRAARASSYSEETAKIFTEHLTAVAVDSSWSRIASFLPTSTEPPITDFLSEFISQGGWCAVPESGQDGILLWHALGDDFENHLATDSLGMPIPSTQSLTALDSLDAVLVPAAAVDREGNRLGWGKGYYDRFLGSLDGSTLVVAVVFDSDVVDEIPTEPHDKTVDLIVTEEDVYRVRG</sequence>
<dbReference type="InterPro" id="IPR037171">
    <property type="entry name" value="NagB/RpiA_transferase-like"/>
</dbReference>
<evidence type="ECO:0000256" key="1">
    <source>
        <dbReference type="ARBA" id="ARBA00010638"/>
    </source>
</evidence>
<evidence type="ECO:0000256" key="3">
    <source>
        <dbReference type="ARBA" id="ARBA00022840"/>
    </source>
</evidence>
<reference evidence="4" key="1">
    <citation type="submission" date="2020-05" db="EMBL/GenBank/DDBJ databases">
        <authorList>
            <person name="Chiriac C."/>
            <person name="Salcher M."/>
            <person name="Ghai R."/>
            <person name="Kavagutti S V."/>
        </authorList>
    </citation>
    <scope>NUCLEOTIDE SEQUENCE</scope>
</reference>
<dbReference type="SUPFAM" id="SSF100950">
    <property type="entry name" value="NagB/RpiA/CoA transferase-like"/>
    <property type="match status" value="1"/>
</dbReference>
<keyword evidence="2" id="KW-0547">Nucleotide-binding</keyword>
<protein>
    <submittedName>
        <fullName evidence="4">Unannotated protein</fullName>
    </submittedName>
</protein>
<dbReference type="Gene3D" id="3.40.50.10420">
    <property type="entry name" value="NagB/RpiA/CoA transferase-like"/>
    <property type="match status" value="1"/>
</dbReference>